<evidence type="ECO:0000256" key="2">
    <source>
        <dbReference type="PROSITE-ProRule" id="PRU00169"/>
    </source>
</evidence>
<dbReference type="PANTHER" id="PTHR43214:SF42">
    <property type="entry name" value="TRANSCRIPTIONAL REGULATORY PROTEIN DESR"/>
    <property type="match status" value="1"/>
</dbReference>
<dbReference type="InterPro" id="IPR011006">
    <property type="entry name" value="CheY-like_superfamily"/>
</dbReference>
<dbReference type="InterPro" id="IPR036388">
    <property type="entry name" value="WH-like_DNA-bd_sf"/>
</dbReference>
<protein>
    <submittedName>
        <fullName evidence="5">Response regulator transcription factor</fullName>
    </submittedName>
</protein>
<feature type="modified residue" description="4-aspartylphosphate" evidence="2">
    <location>
        <position position="54"/>
    </location>
</feature>
<sequence length="201" mass="21504">MIRVLLAEDQGMMRGAIAQLLGLERDIEVVAQVASGAEVLQAVRAARPQVAVLDIEMPGRTGIEVAEELRREGLMCRVLIVTTFSGPGYCRRALDAGALGFMAKDKPVEELADAIRRVHAGEQVVDPLMAAAALAAGPSPLTAREREVLAAAVDGAPVVSLARRLHLSDSTVRNYLSSATRKTGARNRMEAVNKARQNGWL</sequence>
<evidence type="ECO:0000313" key="6">
    <source>
        <dbReference type="Proteomes" id="UP001552594"/>
    </source>
</evidence>
<dbReference type="PROSITE" id="PS50043">
    <property type="entry name" value="HTH_LUXR_2"/>
    <property type="match status" value="1"/>
</dbReference>
<dbReference type="Gene3D" id="3.40.50.2300">
    <property type="match status" value="1"/>
</dbReference>
<dbReference type="InterPro" id="IPR016032">
    <property type="entry name" value="Sig_transdc_resp-reg_C-effctor"/>
</dbReference>
<keyword evidence="6" id="KW-1185">Reference proteome</keyword>
<dbReference type="InterPro" id="IPR000792">
    <property type="entry name" value="Tscrpt_reg_LuxR_C"/>
</dbReference>
<dbReference type="SMART" id="SM00448">
    <property type="entry name" value="REC"/>
    <property type="match status" value="1"/>
</dbReference>
<gene>
    <name evidence="5" type="ORF">AB0L16_21660</name>
</gene>
<comment type="caution">
    <text evidence="5">The sequence shown here is derived from an EMBL/GenBank/DDBJ whole genome shotgun (WGS) entry which is preliminary data.</text>
</comment>
<dbReference type="CDD" id="cd06170">
    <property type="entry name" value="LuxR_C_like"/>
    <property type="match status" value="1"/>
</dbReference>
<accession>A0ABV3K1J5</accession>
<dbReference type="InterPro" id="IPR001789">
    <property type="entry name" value="Sig_transdc_resp-reg_receiver"/>
</dbReference>
<dbReference type="Pfam" id="PF00196">
    <property type="entry name" value="GerE"/>
    <property type="match status" value="1"/>
</dbReference>
<dbReference type="SUPFAM" id="SSF52172">
    <property type="entry name" value="CheY-like"/>
    <property type="match status" value="1"/>
</dbReference>
<dbReference type="CDD" id="cd19930">
    <property type="entry name" value="REC_DesR-like"/>
    <property type="match status" value="1"/>
</dbReference>
<dbReference type="SMART" id="SM00421">
    <property type="entry name" value="HTH_LUXR"/>
    <property type="match status" value="1"/>
</dbReference>
<evidence type="ECO:0000256" key="1">
    <source>
        <dbReference type="ARBA" id="ARBA00023125"/>
    </source>
</evidence>
<dbReference type="RefSeq" id="WP_109282068.1">
    <property type="nucleotide sequence ID" value="NZ_JBFAUK010000017.1"/>
</dbReference>
<dbReference type="PRINTS" id="PR00038">
    <property type="entry name" value="HTHLUXR"/>
</dbReference>
<keyword evidence="1" id="KW-0238">DNA-binding</keyword>
<proteinExistence type="predicted"/>
<organism evidence="5 6">
    <name type="scientific">Streptomyces orinoci</name>
    <name type="common">Streptoverticillium orinoci</name>
    <dbReference type="NCBI Taxonomy" id="67339"/>
    <lineage>
        <taxon>Bacteria</taxon>
        <taxon>Bacillati</taxon>
        <taxon>Actinomycetota</taxon>
        <taxon>Actinomycetes</taxon>
        <taxon>Kitasatosporales</taxon>
        <taxon>Streptomycetaceae</taxon>
        <taxon>Streptomyces</taxon>
    </lineage>
</organism>
<keyword evidence="2" id="KW-0597">Phosphoprotein</keyword>
<dbReference type="PROSITE" id="PS50110">
    <property type="entry name" value="RESPONSE_REGULATORY"/>
    <property type="match status" value="1"/>
</dbReference>
<evidence type="ECO:0000259" key="4">
    <source>
        <dbReference type="PROSITE" id="PS50110"/>
    </source>
</evidence>
<evidence type="ECO:0000313" key="5">
    <source>
        <dbReference type="EMBL" id="MEV5509008.1"/>
    </source>
</evidence>
<dbReference type="PANTHER" id="PTHR43214">
    <property type="entry name" value="TWO-COMPONENT RESPONSE REGULATOR"/>
    <property type="match status" value="1"/>
</dbReference>
<dbReference type="Pfam" id="PF00072">
    <property type="entry name" value="Response_reg"/>
    <property type="match status" value="1"/>
</dbReference>
<dbReference type="SUPFAM" id="SSF46894">
    <property type="entry name" value="C-terminal effector domain of the bipartite response regulators"/>
    <property type="match status" value="1"/>
</dbReference>
<dbReference type="Proteomes" id="UP001552594">
    <property type="component" value="Unassembled WGS sequence"/>
</dbReference>
<dbReference type="Gene3D" id="1.10.10.10">
    <property type="entry name" value="Winged helix-like DNA-binding domain superfamily/Winged helix DNA-binding domain"/>
    <property type="match status" value="1"/>
</dbReference>
<reference evidence="5 6" key="1">
    <citation type="submission" date="2024-06" db="EMBL/GenBank/DDBJ databases">
        <title>The Natural Products Discovery Center: Release of the First 8490 Sequenced Strains for Exploring Actinobacteria Biosynthetic Diversity.</title>
        <authorList>
            <person name="Kalkreuter E."/>
            <person name="Kautsar S.A."/>
            <person name="Yang D."/>
            <person name="Bader C.D."/>
            <person name="Teijaro C.N."/>
            <person name="Fluegel L."/>
            <person name="Davis C.M."/>
            <person name="Simpson J.R."/>
            <person name="Lauterbach L."/>
            <person name="Steele A.D."/>
            <person name="Gui C."/>
            <person name="Meng S."/>
            <person name="Li G."/>
            <person name="Viehrig K."/>
            <person name="Ye F."/>
            <person name="Su P."/>
            <person name="Kiefer A.F."/>
            <person name="Nichols A."/>
            <person name="Cepeda A.J."/>
            <person name="Yan W."/>
            <person name="Fan B."/>
            <person name="Jiang Y."/>
            <person name="Adhikari A."/>
            <person name="Zheng C.-J."/>
            <person name="Schuster L."/>
            <person name="Cowan T.M."/>
            <person name="Smanski M.J."/>
            <person name="Chevrette M.G."/>
            <person name="De Carvalho L.P.S."/>
            <person name="Shen B."/>
        </authorList>
    </citation>
    <scope>NUCLEOTIDE SEQUENCE [LARGE SCALE GENOMIC DNA]</scope>
    <source>
        <strain evidence="5 6">NPDC052347</strain>
    </source>
</reference>
<name>A0ABV3K1J5_STRON</name>
<dbReference type="EMBL" id="JBFAUK010000017">
    <property type="protein sequence ID" value="MEV5509008.1"/>
    <property type="molecule type" value="Genomic_DNA"/>
</dbReference>
<feature type="domain" description="Response regulatory" evidence="4">
    <location>
        <begin position="3"/>
        <end position="119"/>
    </location>
</feature>
<evidence type="ECO:0000259" key="3">
    <source>
        <dbReference type="PROSITE" id="PS50043"/>
    </source>
</evidence>
<dbReference type="InterPro" id="IPR039420">
    <property type="entry name" value="WalR-like"/>
</dbReference>
<feature type="domain" description="HTH luxR-type" evidence="3">
    <location>
        <begin position="134"/>
        <end position="199"/>
    </location>
</feature>